<feature type="domain" description="UspA" evidence="2">
    <location>
        <begin position="1"/>
        <end position="146"/>
    </location>
</feature>
<dbReference type="PRINTS" id="PR01438">
    <property type="entry name" value="UNVRSLSTRESS"/>
</dbReference>
<dbReference type="RefSeq" id="WP_161434957.1">
    <property type="nucleotide sequence ID" value="NZ_WXYO01000003.1"/>
</dbReference>
<comment type="similarity">
    <text evidence="1">Belongs to the universal stress protein A family.</text>
</comment>
<dbReference type="Proteomes" id="UP000475249">
    <property type="component" value="Unassembled WGS sequence"/>
</dbReference>
<dbReference type="InterPro" id="IPR006016">
    <property type="entry name" value="UspA"/>
</dbReference>
<reference evidence="3 4" key="1">
    <citation type="submission" date="2020-01" db="EMBL/GenBank/DDBJ databases">
        <title>Bacteria diversity of Porities sp.</title>
        <authorList>
            <person name="Wang G."/>
        </authorList>
    </citation>
    <scope>NUCLEOTIDE SEQUENCE [LARGE SCALE GENOMIC DNA]</scope>
    <source>
        <strain evidence="3 4">R33</strain>
    </source>
</reference>
<dbReference type="CDD" id="cd00293">
    <property type="entry name" value="USP-like"/>
    <property type="match status" value="1"/>
</dbReference>
<dbReference type="SUPFAM" id="SSF52402">
    <property type="entry name" value="Adenine nucleotide alpha hydrolases-like"/>
    <property type="match status" value="2"/>
</dbReference>
<accession>A0A6L9EBB0</accession>
<evidence type="ECO:0000256" key="1">
    <source>
        <dbReference type="ARBA" id="ARBA00008791"/>
    </source>
</evidence>
<dbReference type="Gene3D" id="3.40.50.620">
    <property type="entry name" value="HUPs"/>
    <property type="match status" value="2"/>
</dbReference>
<organism evidence="3 4">
    <name type="scientific">Poritiphilus flavus</name>
    <dbReference type="NCBI Taxonomy" id="2697053"/>
    <lineage>
        <taxon>Bacteria</taxon>
        <taxon>Pseudomonadati</taxon>
        <taxon>Bacteroidota</taxon>
        <taxon>Flavobacteriia</taxon>
        <taxon>Flavobacteriales</taxon>
        <taxon>Flavobacteriaceae</taxon>
        <taxon>Poritiphilus</taxon>
    </lineage>
</organism>
<dbReference type="Pfam" id="PF00582">
    <property type="entry name" value="Usp"/>
    <property type="match status" value="2"/>
</dbReference>
<comment type="caution">
    <text evidence="3">The sequence shown here is derived from an EMBL/GenBank/DDBJ whole genome shotgun (WGS) entry which is preliminary data.</text>
</comment>
<dbReference type="PANTHER" id="PTHR46268:SF6">
    <property type="entry name" value="UNIVERSAL STRESS PROTEIN UP12"/>
    <property type="match status" value="1"/>
</dbReference>
<gene>
    <name evidence="3" type="ORF">GTQ38_07925</name>
</gene>
<keyword evidence="4" id="KW-1185">Reference proteome</keyword>
<evidence type="ECO:0000259" key="2">
    <source>
        <dbReference type="Pfam" id="PF00582"/>
    </source>
</evidence>
<feature type="domain" description="UspA" evidence="2">
    <location>
        <begin position="213"/>
        <end position="281"/>
    </location>
</feature>
<name>A0A6L9EBB0_9FLAO</name>
<dbReference type="InterPro" id="IPR014729">
    <property type="entry name" value="Rossmann-like_a/b/a_fold"/>
</dbReference>
<dbReference type="InterPro" id="IPR006015">
    <property type="entry name" value="Universal_stress_UspA"/>
</dbReference>
<evidence type="ECO:0000313" key="3">
    <source>
        <dbReference type="EMBL" id="NAS11923.1"/>
    </source>
</evidence>
<protein>
    <submittedName>
        <fullName evidence="3">Universal stress protein</fullName>
    </submittedName>
</protein>
<dbReference type="EMBL" id="WXYO01000003">
    <property type="protein sequence ID" value="NAS11923.1"/>
    <property type="molecule type" value="Genomic_DNA"/>
</dbReference>
<dbReference type="PANTHER" id="PTHR46268">
    <property type="entry name" value="STRESS RESPONSE PROTEIN NHAX"/>
    <property type="match status" value="1"/>
</dbReference>
<proteinExistence type="inferred from homology"/>
<sequence length="282" mass="32246">MKNILIPTDFSENAWNALKYIQELYAKVNCNFYLLHVSDFIDYPAASVYKEDTESPLSQKEVIPTKRQLNELLKLVEVTFSNSRHSYYGIHDHGFFIESVKRHIAEKKIDLIVMGTKGATGMRQRIIGSNAGDVITKVPCNAMIIPKGVGFVQPEEVAFPTDYNIFYSPRILKAIDEVMELGQANMRVMNVAKADSHLNEVQERNQEYLSDYLNATFPSRNTFHTITNKSVKSAIQCFVESRDIDMIVMVAKNLNFIQQILFDSLVEKISFHTKVPFLVIHE</sequence>
<dbReference type="AlphaFoldDB" id="A0A6L9EBB0"/>
<evidence type="ECO:0000313" key="4">
    <source>
        <dbReference type="Proteomes" id="UP000475249"/>
    </source>
</evidence>